<feature type="compositionally biased region" description="Basic and acidic residues" evidence="1">
    <location>
        <begin position="93"/>
        <end position="103"/>
    </location>
</feature>
<reference evidence="2" key="1">
    <citation type="submission" date="2025-08" db="UniProtKB">
        <authorList>
            <consortium name="RefSeq"/>
        </authorList>
    </citation>
    <scope>IDENTIFICATION</scope>
</reference>
<evidence type="ECO:0000256" key="1">
    <source>
        <dbReference type="SAM" id="MobiDB-lite"/>
    </source>
</evidence>
<sequence>MRAPAPPIPRPSCSYHLLPESQRAQGSHQDGERSCCEADTQPSDSSSESEGEAAACAPRAPDPVPEPDDEDPLPRPGDRRRARRQPEYNSEESFLRDNPDLAD</sequence>
<feature type="region of interest" description="Disordered" evidence="1">
    <location>
        <begin position="1"/>
        <end position="103"/>
    </location>
</feature>
<accession>A0AAJ6ZUZ5</accession>
<dbReference type="Proteomes" id="UP000694872">
    <property type="component" value="Unplaced"/>
</dbReference>
<dbReference type="GeneID" id="106126556"/>
<organism evidence="2">
    <name type="scientific">Papilio xuthus</name>
    <name type="common">Asian swallowtail butterfly</name>
    <dbReference type="NCBI Taxonomy" id="66420"/>
    <lineage>
        <taxon>Eukaryota</taxon>
        <taxon>Metazoa</taxon>
        <taxon>Ecdysozoa</taxon>
        <taxon>Arthropoda</taxon>
        <taxon>Hexapoda</taxon>
        <taxon>Insecta</taxon>
        <taxon>Pterygota</taxon>
        <taxon>Neoptera</taxon>
        <taxon>Endopterygota</taxon>
        <taxon>Lepidoptera</taxon>
        <taxon>Glossata</taxon>
        <taxon>Ditrysia</taxon>
        <taxon>Papilionoidea</taxon>
        <taxon>Papilionidae</taxon>
        <taxon>Papilioninae</taxon>
        <taxon>Papilio</taxon>
    </lineage>
</organism>
<dbReference type="KEGG" id="pxu:106126556"/>
<name>A0AAJ6ZUZ5_PAPXU</name>
<dbReference type="AlphaFoldDB" id="A0AAJ6ZUZ5"/>
<feature type="compositionally biased region" description="Low complexity" evidence="1">
    <location>
        <begin position="43"/>
        <end position="59"/>
    </location>
</feature>
<gene>
    <name evidence="2" type="primary">LOC106126556</name>
</gene>
<feature type="compositionally biased region" description="Pro residues" evidence="1">
    <location>
        <begin position="1"/>
        <end position="10"/>
    </location>
</feature>
<dbReference type="RefSeq" id="XP_013179727.1">
    <property type="nucleotide sequence ID" value="XM_013324273.1"/>
</dbReference>
<evidence type="ECO:0000313" key="2">
    <source>
        <dbReference type="RefSeq" id="XP_013179727.1"/>
    </source>
</evidence>
<protein>
    <submittedName>
        <fullName evidence="2">Uncharacterized protein LOC106126556</fullName>
    </submittedName>
</protein>
<proteinExistence type="predicted"/>